<comment type="function">
    <text evidence="1">Catalyzes the phosphorylation of riboflavin (vitamin B2) to form flavin mononucleotide (FMN) coenzyme.</text>
</comment>
<dbReference type="InterPro" id="IPR023465">
    <property type="entry name" value="Riboflavin_kinase_dom_sf"/>
</dbReference>
<evidence type="ECO:0000256" key="2">
    <source>
        <dbReference type="ARBA" id="ARBA00005201"/>
    </source>
</evidence>
<dbReference type="Pfam" id="PF01687">
    <property type="entry name" value="Flavokinase"/>
    <property type="match status" value="1"/>
</dbReference>
<evidence type="ECO:0000256" key="6">
    <source>
        <dbReference type="ARBA" id="ARBA00022630"/>
    </source>
</evidence>
<keyword evidence="10" id="KW-0418">Kinase</keyword>
<proteinExistence type="inferred from homology"/>
<comment type="similarity">
    <text evidence="3">Belongs to the flavokinase family.</text>
</comment>
<dbReference type="UniPathway" id="UPA00276">
    <property type="reaction ID" value="UER00406"/>
</dbReference>
<accession>A0A2N3NGB6</accession>
<keyword evidence="17" id="KW-1185">Reference proteome</keyword>
<evidence type="ECO:0000256" key="8">
    <source>
        <dbReference type="ARBA" id="ARBA00022679"/>
    </source>
</evidence>
<dbReference type="OrthoDB" id="276388at2759"/>
<dbReference type="GO" id="GO:0009398">
    <property type="term" value="P:FMN biosynthetic process"/>
    <property type="evidence" value="ECO:0007669"/>
    <property type="project" value="UniProtKB-UniPathway"/>
</dbReference>
<dbReference type="GO" id="GO:0005524">
    <property type="term" value="F:ATP binding"/>
    <property type="evidence" value="ECO:0007669"/>
    <property type="project" value="UniProtKB-KW"/>
</dbReference>
<comment type="pathway">
    <text evidence="2">Cofactor biosynthesis; FMN biosynthesis; FMN from riboflavin (ATP route): step 1/1.</text>
</comment>
<organism evidence="16 17">
    <name type="scientific">Lomentospora prolificans</name>
    <dbReference type="NCBI Taxonomy" id="41688"/>
    <lineage>
        <taxon>Eukaryota</taxon>
        <taxon>Fungi</taxon>
        <taxon>Dikarya</taxon>
        <taxon>Ascomycota</taxon>
        <taxon>Pezizomycotina</taxon>
        <taxon>Sordariomycetes</taxon>
        <taxon>Hypocreomycetidae</taxon>
        <taxon>Microascales</taxon>
        <taxon>Microascaceae</taxon>
        <taxon>Lomentospora</taxon>
    </lineage>
</organism>
<dbReference type="GO" id="GO:0008531">
    <property type="term" value="F:riboflavin kinase activity"/>
    <property type="evidence" value="ECO:0007669"/>
    <property type="project" value="UniProtKB-EC"/>
</dbReference>
<dbReference type="GO" id="GO:0009231">
    <property type="term" value="P:riboflavin biosynthetic process"/>
    <property type="evidence" value="ECO:0007669"/>
    <property type="project" value="InterPro"/>
</dbReference>
<keyword evidence="6" id="KW-0285">Flavoprotein</keyword>
<keyword evidence="9" id="KW-0547">Nucleotide-binding</keyword>
<dbReference type="EMBL" id="NLAX01000008">
    <property type="protein sequence ID" value="PKS11516.1"/>
    <property type="molecule type" value="Genomic_DNA"/>
</dbReference>
<evidence type="ECO:0000259" key="15">
    <source>
        <dbReference type="SMART" id="SM00904"/>
    </source>
</evidence>
<dbReference type="AlphaFoldDB" id="A0A2N3NGB6"/>
<evidence type="ECO:0000256" key="14">
    <source>
        <dbReference type="SAM" id="MobiDB-lite"/>
    </source>
</evidence>
<gene>
    <name evidence="16" type="ORF">jhhlp_003281</name>
</gene>
<dbReference type="PANTHER" id="PTHR22749">
    <property type="entry name" value="RIBOFLAVIN KINASE/FMN ADENYLYLTRANSFERASE"/>
    <property type="match status" value="1"/>
</dbReference>
<comment type="caution">
    <text evidence="16">The sequence shown here is derived from an EMBL/GenBank/DDBJ whole genome shotgun (WGS) entry which is preliminary data.</text>
</comment>
<keyword evidence="11" id="KW-0067">ATP-binding</keyword>
<comment type="catalytic activity">
    <reaction evidence="13">
        <text>riboflavin + ATP = FMN + ADP + H(+)</text>
        <dbReference type="Rhea" id="RHEA:14357"/>
        <dbReference type="ChEBI" id="CHEBI:15378"/>
        <dbReference type="ChEBI" id="CHEBI:30616"/>
        <dbReference type="ChEBI" id="CHEBI:57986"/>
        <dbReference type="ChEBI" id="CHEBI:58210"/>
        <dbReference type="ChEBI" id="CHEBI:456216"/>
        <dbReference type="EC" id="2.7.1.26"/>
    </reaction>
</comment>
<dbReference type="InterPro" id="IPR023468">
    <property type="entry name" value="Riboflavin_kinase"/>
</dbReference>
<evidence type="ECO:0000256" key="12">
    <source>
        <dbReference type="ARBA" id="ARBA00029960"/>
    </source>
</evidence>
<evidence type="ECO:0000256" key="11">
    <source>
        <dbReference type="ARBA" id="ARBA00022840"/>
    </source>
</evidence>
<dbReference type="SUPFAM" id="SSF82114">
    <property type="entry name" value="Riboflavin kinase-like"/>
    <property type="match status" value="1"/>
</dbReference>
<evidence type="ECO:0000256" key="7">
    <source>
        <dbReference type="ARBA" id="ARBA00022643"/>
    </source>
</evidence>
<keyword evidence="8" id="KW-0808">Transferase</keyword>
<dbReference type="Gene3D" id="2.40.30.30">
    <property type="entry name" value="Riboflavin kinase-like"/>
    <property type="match status" value="1"/>
</dbReference>
<evidence type="ECO:0000256" key="5">
    <source>
        <dbReference type="ARBA" id="ARBA00017394"/>
    </source>
</evidence>
<evidence type="ECO:0000256" key="3">
    <source>
        <dbReference type="ARBA" id="ARBA00010108"/>
    </source>
</evidence>
<feature type="region of interest" description="Disordered" evidence="14">
    <location>
        <begin position="242"/>
        <end position="265"/>
    </location>
</feature>
<feature type="compositionally biased region" description="Basic and acidic residues" evidence="14">
    <location>
        <begin position="251"/>
        <end position="265"/>
    </location>
</feature>
<dbReference type="EC" id="2.7.1.26" evidence="4"/>
<evidence type="ECO:0000256" key="4">
    <source>
        <dbReference type="ARBA" id="ARBA00012105"/>
    </source>
</evidence>
<evidence type="ECO:0000256" key="1">
    <source>
        <dbReference type="ARBA" id="ARBA00003572"/>
    </source>
</evidence>
<name>A0A2N3NGB6_9PEZI</name>
<dbReference type="SMART" id="SM00904">
    <property type="entry name" value="Flavokinase"/>
    <property type="match status" value="1"/>
</dbReference>
<dbReference type="Proteomes" id="UP000233524">
    <property type="component" value="Unassembled WGS sequence"/>
</dbReference>
<keyword evidence="7" id="KW-0288">FMN</keyword>
<evidence type="ECO:0000256" key="9">
    <source>
        <dbReference type="ARBA" id="ARBA00022741"/>
    </source>
</evidence>
<dbReference type="PANTHER" id="PTHR22749:SF6">
    <property type="entry name" value="RIBOFLAVIN KINASE"/>
    <property type="match status" value="1"/>
</dbReference>
<sequence length="265" mass="29916">MATEGRPLIVGSDEGPEAPYPYQMEGKITTGFQRGSTLISECTYNAWRLSPHLTLTLTRTNNPPKLFSFYRNPETDDLQIGFPTANLPINLTRTPWINTIPTGVYFGWSSLRLPASHADNPFSSSSSSSAAPSSPYALYPMVMSIGYNPYFKNTVRTAEVHILHKFEETFYGEPLRLLILGYIRPEKDYPSLEALIEDIRFDTRVAAESLKRKKWAPKGVSVVGGWEEGELDVQWLVREEEDYDEPEAEGQGERKEGNDEKEAKI</sequence>
<dbReference type="STRING" id="41688.A0A2N3NGB6"/>
<dbReference type="GO" id="GO:0005739">
    <property type="term" value="C:mitochondrion"/>
    <property type="evidence" value="ECO:0007669"/>
    <property type="project" value="TreeGrafter"/>
</dbReference>
<evidence type="ECO:0000256" key="13">
    <source>
        <dbReference type="ARBA" id="ARBA00047880"/>
    </source>
</evidence>
<dbReference type="InterPro" id="IPR015865">
    <property type="entry name" value="Riboflavin_kinase_bac/euk"/>
</dbReference>
<protein>
    <recommendedName>
        <fullName evidence="5">Riboflavin kinase</fullName>
        <ecNumber evidence="4">2.7.1.26</ecNumber>
    </recommendedName>
    <alternativeName>
        <fullName evidence="12">Flavin mononucleotide kinase 1</fullName>
    </alternativeName>
</protein>
<evidence type="ECO:0000313" key="16">
    <source>
        <dbReference type="EMBL" id="PKS11516.1"/>
    </source>
</evidence>
<dbReference type="VEuPathDB" id="FungiDB:jhhlp_003281"/>
<feature type="domain" description="Riboflavin kinase" evidence="15">
    <location>
        <begin position="17"/>
        <end position="211"/>
    </location>
</feature>
<reference evidence="16 17" key="1">
    <citation type="journal article" date="2017" name="G3 (Bethesda)">
        <title>First Draft Genome Sequence of the Pathogenic Fungus Lomentospora prolificans (Formerly Scedosporium prolificans).</title>
        <authorList>
            <person name="Luo R."/>
            <person name="Zimin A."/>
            <person name="Workman R."/>
            <person name="Fan Y."/>
            <person name="Pertea G."/>
            <person name="Grossman N."/>
            <person name="Wear M.P."/>
            <person name="Jia B."/>
            <person name="Miller H."/>
            <person name="Casadevall A."/>
            <person name="Timp W."/>
            <person name="Zhang S.X."/>
            <person name="Salzberg S.L."/>
        </authorList>
    </citation>
    <scope>NUCLEOTIDE SEQUENCE [LARGE SCALE GENOMIC DNA]</scope>
    <source>
        <strain evidence="16 17">JHH-5317</strain>
    </source>
</reference>
<evidence type="ECO:0000256" key="10">
    <source>
        <dbReference type="ARBA" id="ARBA00022777"/>
    </source>
</evidence>
<evidence type="ECO:0000313" key="17">
    <source>
        <dbReference type="Proteomes" id="UP000233524"/>
    </source>
</evidence>
<dbReference type="InParanoid" id="A0A2N3NGB6"/>